<protein>
    <recommendedName>
        <fullName evidence="1">HTH cro/C1-type domain-containing protein</fullName>
    </recommendedName>
</protein>
<accession>A0A7W8FX90</accession>
<dbReference type="Gene3D" id="1.10.260.40">
    <property type="entry name" value="lambda repressor-like DNA-binding domains"/>
    <property type="match status" value="1"/>
</dbReference>
<dbReference type="RefSeq" id="WP_183328751.1">
    <property type="nucleotide sequence ID" value="NZ_JACHHK010000005.1"/>
</dbReference>
<comment type="caution">
    <text evidence="2">The sequence shown here is derived from an EMBL/GenBank/DDBJ whole genome shotgun (WGS) entry which is preliminary data.</text>
</comment>
<dbReference type="SMART" id="SM00530">
    <property type="entry name" value="HTH_XRE"/>
    <property type="match status" value="1"/>
</dbReference>
<dbReference type="Proteomes" id="UP000539953">
    <property type="component" value="Unassembled WGS sequence"/>
</dbReference>
<evidence type="ECO:0000313" key="2">
    <source>
        <dbReference type="EMBL" id="MBB5183460.1"/>
    </source>
</evidence>
<dbReference type="PROSITE" id="PS50943">
    <property type="entry name" value="HTH_CROC1"/>
    <property type="match status" value="1"/>
</dbReference>
<dbReference type="GO" id="GO:0003677">
    <property type="term" value="F:DNA binding"/>
    <property type="evidence" value="ECO:0007669"/>
    <property type="project" value="InterPro"/>
</dbReference>
<organism evidence="2 3">
    <name type="scientific">Catenisphaera adipataccumulans</name>
    <dbReference type="NCBI Taxonomy" id="700500"/>
    <lineage>
        <taxon>Bacteria</taxon>
        <taxon>Bacillati</taxon>
        <taxon>Bacillota</taxon>
        <taxon>Erysipelotrichia</taxon>
        <taxon>Erysipelotrichales</taxon>
        <taxon>Erysipelotrichaceae</taxon>
        <taxon>Catenisphaera</taxon>
    </lineage>
</organism>
<proteinExistence type="predicted"/>
<dbReference type="SUPFAM" id="SSF47413">
    <property type="entry name" value="lambda repressor-like DNA-binding domains"/>
    <property type="match status" value="1"/>
</dbReference>
<dbReference type="EMBL" id="JACHHK010000005">
    <property type="protein sequence ID" value="MBB5183460.1"/>
    <property type="molecule type" value="Genomic_DNA"/>
</dbReference>
<feature type="domain" description="HTH cro/C1-type" evidence="1">
    <location>
        <begin position="32"/>
        <end position="77"/>
    </location>
</feature>
<reference evidence="2 3" key="1">
    <citation type="submission" date="2020-08" db="EMBL/GenBank/DDBJ databases">
        <title>Genomic Encyclopedia of Type Strains, Phase IV (KMG-IV): sequencing the most valuable type-strain genomes for metagenomic binning, comparative biology and taxonomic classification.</title>
        <authorList>
            <person name="Goeker M."/>
        </authorList>
    </citation>
    <scope>NUCLEOTIDE SEQUENCE [LARGE SCALE GENOMIC DNA]</scope>
    <source>
        <strain evidence="2 3">DSM 25799</strain>
    </source>
</reference>
<evidence type="ECO:0000313" key="3">
    <source>
        <dbReference type="Proteomes" id="UP000539953"/>
    </source>
</evidence>
<dbReference type="InterPro" id="IPR001387">
    <property type="entry name" value="Cro/C1-type_HTH"/>
</dbReference>
<gene>
    <name evidence="2" type="ORF">HNQ47_001482</name>
</gene>
<dbReference type="InterPro" id="IPR010982">
    <property type="entry name" value="Lambda_DNA-bd_dom_sf"/>
</dbReference>
<dbReference type="AlphaFoldDB" id="A0A7W8FX90"/>
<evidence type="ECO:0000259" key="1">
    <source>
        <dbReference type="PROSITE" id="PS50943"/>
    </source>
</evidence>
<sequence>MSNTYLTNEELTAMIPDPAARIKVIRWFMNTKKITIEQISEASGLHYQTIVNVLQRKRKGTAQTWDKIMAVLQLGYVERCMIEHDRIVERLNADIKKQGPSVPVSVLCQPYGAFLYACDYRLDGTFDQQGMILHMDLQEAKQLFELEHPLPVSQ</sequence>
<name>A0A7W8FX90_9FIRM</name>
<keyword evidence="3" id="KW-1185">Reference proteome</keyword>